<evidence type="ECO:0000313" key="4">
    <source>
        <dbReference type="Proteomes" id="UP000274822"/>
    </source>
</evidence>
<dbReference type="Proteomes" id="UP000274822">
    <property type="component" value="Unassembled WGS sequence"/>
</dbReference>
<feature type="region of interest" description="Disordered" evidence="1">
    <location>
        <begin position="493"/>
        <end position="524"/>
    </location>
</feature>
<feature type="transmembrane region" description="Helical" evidence="2">
    <location>
        <begin position="101"/>
        <end position="122"/>
    </location>
</feature>
<keyword evidence="2" id="KW-1133">Transmembrane helix</keyword>
<reference evidence="3 4" key="1">
    <citation type="journal article" date="2018" name="New Phytol.">
        <title>Phylogenomics of Endogonaceae and evolution of mycorrhizas within Mucoromycota.</title>
        <authorList>
            <person name="Chang Y."/>
            <person name="Desiro A."/>
            <person name="Na H."/>
            <person name="Sandor L."/>
            <person name="Lipzen A."/>
            <person name="Clum A."/>
            <person name="Barry K."/>
            <person name="Grigoriev I.V."/>
            <person name="Martin F.M."/>
            <person name="Stajich J.E."/>
            <person name="Smith M.E."/>
            <person name="Bonito G."/>
            <person name="Spatafora J.W."/>
        </authorList>
    </citation>
    <scope>NUCLEOTIDE SEQUENCE [LARGE SCALE GENOMIC DNA]</scope>
    <source>
        <strain evidence="3 4">AD002</strain>
    </source>
</reference>
<organism evidence="3 4">
    <name type="scientific">Jimgerdemannia flammicorona</name>
    <dbReference type="NCBI Taxonomy" id="994334"/>
    <lineage>
        <taxon>Eukaryota</taxon>
        <taxon>Fungi</taxon>
        <taxon>Fungi incertae sedis</taxon>
        <taxon>Mucoromycota</taxon>
        <taxon>Mucoromycotina</taxon>
        <taxon>Endogonomycetes</taxon>
        <taxon>Endogonales</taxon>
        <taxon>Endogonaceae</taxon>
        <taxon>Jimgerdemannia</taxon>
    </lineage>
</organism>
<feature type="transmembrane region" description="Helical" evidence="2">
    <location>
        <begin position="33"/>
        <end position="53"/>
    </location>
</feature>
<comment type="caution">
    <text evidence="3">The sequence shown here is derived from an EMBL/GenBank/DDBJ whole genome shotgun (WGS) entry which is preliminary data.</text>
</comment>
<evidence type="ECO:0000313" key="3">
    <source>
        <dbReference type="EMBL" id="RUS23772.1"/>
    </source>
</evidence>
<keyword evidence="2" id="KW-0812">Transmembrane</keyword>
<feature type="transmembrane region" description="Helical" evidence="2">
    <location>
        <begin position="6"/>
        <end position="26"/>
    </location>
</feature>
<dbReference type="EMBL" id="RBNJ01018611">
    <property type="protein sequence ID" value="RUS23772.1"/>
    <property type="molecule type" value="Genomic_DNA"/>
</dbReference>
<dbReference type="AlphaFoldDB" id="A0A433Q213"/>
<evidence type="ECO:0000256" key="2">
    <source>
        <dbReference type="SAM" id="Phobius"/>
    </source>
</evidence>
<protein>
    <submittedName>
        <fullName evidence="3">Uncharacterized protein</fullName>
    </submittedName>
</protein>
<sequence length="524" mass="58033">MVQLAIWVLSGLTVASAIIIFGATIMNATRVRIMCSLASVCVLVLICLNVYWSEDPTTYIQRYPLAFAIFSPLYLDLVIVLFLDVGLKFHEALGMRGPDAWFYIIVVVAVANTIYDYTGVVVEHYYEVGPDMRWLMFVTQISIAISLALASALYALVPLMLTVRRKSAPNSHAFAVGVWDERANKHAILQVLCPRSDNICDIRRSILDDLGIAYQLRPSETELRFVLTSLPAPRVVIVKIRAILFDSQMRQRTGSSGGIGIRVSVNQRSAVPSDFDTITTDTYFPLSVISGESSPRRPIFELMSKDSYDSGSDTGGSVPPSPMKPFHQYGSRLSPVYEGGSEESYSDSTTVDSSRPPRGVAKNKVSPNLSAITVVTDDDEIYINPQNHFYNKSKPQRTSSNLSPYTSTPYGSNEAAIAARLEDCLQRTNQHRLQHCSGARLPEEALAGLHRQHPDSRRHLSEAGLLPTVAEIGLLRAVPALLRHQRHDRRREEVHRVEEVGGLTAPAGENEARWEESPRHGVSA</sequence>
<keyword evidence="2" id="KW-0472">Membrane</keyword>
<proteinExistence type="predicted"/>
<name>A0A433Q213_9FUNG</name>
<feature type="transmembrane region" description="Helical" evidence="2">
    <location>
        <begin position="134"/>
        <end position="157"/>
    </location>
</feature>
<evidence type="ECO:0000256" key="1">
    <source>
        <dbReference type="SAM" id="MobiDB-lite"/>
    </source>
</evidence>
<feature type="region of interest" description="Disordered" evidence="1">
    <location>
        <begin position="304"/>
        <end position="363"/>
    </location>
</feature>
<accession>A0A433Q213</accession>
<keyword evidence="4" id="KW-1185">Reference proteome</keyword>
<feature type="transmembrane region" description="Helical" evidence="2">
    <location>
        <begin position="65"/>
        <end position="89"/>
    </location>
</feature>
<feature type="compositionally biased region" description="Basic and acidic residues" evidence="1">
    <location>
        <begin position="510"/>
        <end position="524"/>
    </location>
</feature>
<gene>
    <name evidence="3" type="ORF">BC938DRAFT_474647</name>
</gene>